<accession>A0A0U3AU37</accession>
<dbReference type="InterPro" id="IPR036396">
    <property type="entry name" value="Cyt_P450_sf"/>
</dbReference>
<dbReference type="AlphaFoldDB" id="A0A0U3AU37"/>
<sequence length="258" mass="28612">MDVQETTASDLIARSTRCDVMKDFALPFTVKVYLGSMGLSNSGSDELIGRVSDLLHGNDVKRTEAAQSIVSFIDELAASRRKQSAADFTTYIVQAQVQGRSLTDEEVRGIGVLFLIAGLDTVAAALGFDLAYLARNPEDQESLRREPTRIATAVEELLRAYSTVQIIRVATKDVDFEGVSMRKGDFVSCATMIANRDPAEFMCPDTIDLARQDHRYIAFGYGPHLCLGANLARLEIAVGINEWLTRIPTFRIKEVWRR</sequence>
<evidence type="ECO:0000256" key="1">
    <source>
        <dbReference type="ARBA" id="ARBA00001971"/>
    </source>
</evidence>
<dbReference type="GO" id="GO:0004497">
    <property type="term" value="F:monooxygenase activity"/>
    <property type="evidence" value="ECO:0007669"/>
    <property type="project" value="UniProtKB-KW"/>
</dbReference>
<dbReference type="PROSITE" id="PS00086">
    <property type="entry name" value="CYTOCHROME_P450"/>
    <property type="match status" value="1"/>
</dbReference>
<evidence type="ECO:0000313" key="4">
    <source>
        <dbReference type="EMBL" id="ALU64534.1"/>
    </source>
</evidence>
<dbReference type="PANTHER" id="PTHR46696:SF6">
    <property type="entry name" value="P450, PUTATIVE (EUROFUNG)-RELATED"/>
    <property type="match status" value="1"/>
</dbReference>
<dbReference type="GO" id="GO:0020037">
    <property type="term" value="F:heme binding"/>
    <property type="evidence" value="ECO:0007669"/>
    <property type="project" value="InterPro"/>
</dbReference>
<organism evidence="4">
    <name type="scientific">Rhizobium leguminosarum bv. viciae</name>
    <dbReference type="NCBI Taxonomy" id="387"/>
    <lineage>
        <taxon>Bacteria</taxon>
        <taxon>Pseudomonadati</taxon>
        <taxon>Pseudomonadota</taxon>
        <taxon>Alphaproteobacteria</taxon>
        <taxon>Hyphomicrobiales</taxon>
        <taxon>Rhizobiaceae</taxon>
        <taxon>Rhizobium/Agrobacterium group</taxon>
        <taxon>Rhizobium</taxon>
    </lineage>
</organism>
<dbReference type="Gene3D" id="1.10.630.10">
    <property type="entry name" value="Cytochrome P450"/>
    <property type="match status" value="1"/>
</dbReference>
<dbReference type="InterPro" id="IPR001128">
    <property type="entry name" value="Cyt_P450"/>
</dbReference>
<dbReference type="PRINTS" id="PR00385">
    <property type="entry name" value="P450"/>
</dbReference>
<dbReference type="SUPFAM" id="SSF48264">
    <property type="entry name" value="Cytochrome P450"/>
    <property type="match status" value="1"/>
</dbReference>
<keyword evidence="3" id="KW-0560">Oxidoreductase</keyword>
<reference evidence="4" key="1">
    <citation type="submission" date="2015-10" db="EMBL/GenBank/DDBJ databases">
        <title>Comparative analysis of sym-gene organization in Rhizobium leguminosarum bv. viciae strains, isolated from different host plants and demonstrating clear differences in symbiotic specificity.</title>
        <authorList>
            <person name="Chirak E.R."/>
            <person name="Kimeklis A.K."/>
            <person name="Andronov E.E."/>
        </authorList>
    </citation>
    <scope>NUCLEOTIDE SEQUENCE</scope>
    <source>
        <strain evidence="4">Vaf12</strain>
    </source>
</reference>
<dbReference type="InterPro" id="IPR017972">
    <property type="entry name" value="Cyt_P450_CS"/>
</dbReference>
<protein>
    <submittedName>
        <fullName evidence="4">Cytochrome P450</fullName>
    </submittedName>
</protein>
<dbReference type="GO" id="GO:0005506">
    <property type="term" value="F:iron ion binding"/>
    <property type="evidence" value="ECO:0007669"/>
    <property type="project" value="InterPro"/>
</dbReference>
<dbReference type="EMBL" id="KT944070">
    <property type="protein sequence ID" value="ALU64534.1"/>
    <property type="molecule type" value="Genomic_DNA"/>
</dbReference>
<dbReference type="PRINTS" id="PR00359">
    <property type="entry name" value="BP450"/>
</dbReference>
<proteinExistence type="inferred from homology"/>
<keyword evidence="3" id="KW-0349">Heme</keyword>
<dbReference type="GO" id="GO:0016705">
    <property type="term" value="F:oxidoreductase activity, acting on paired donors, with incorporation or reduction of molecular oxygen"/>
    <property type="evidence" value="ECO:0007669"/>
    <property type="project" value="InterPro"/>
</dbReference>
<dbReference type="InterPro" id="IPR002397">
    <property type="entry name" value="Cyt_P450_B"/>
</dbReference>
<keyword evidence="3" id="KW-0479">Metal-binding</keyword>
<dbReference type="PANTHER" id="PTHR46696">
    <property type="entry name" value="P450, PUTATIVE (EUROFUNG)-RELATED"/>
    <property type="match status" value="1"/>
</dbReference>
<evidence type="ECO:0000256" key="3">
    <source>
        <dbReference type="RuleBase" id="RU000461"/>
    </source>
</evidence>
<name>A0A0U3AU37_RHILV</name>
<keyword evidence="3" id="KW-0408">Iron</keyword>
<comment type="similarity">
    <text evidence="2 3">Belongs to the cytochrome P450 family.</text>
</comment>
<dbReference type="Pfam" id="PF00067">
    <property type="entry name" value="p450"/>
    <property type="match status" value="1"/>
</dbReference>
<evidence type="ECO:0000256" key="2">
    <source>
        <dbReference type="ARBA" id="ARBA00010617"/>
    </source>
</evidence>
<keyword evidence="3" id="KW-0503">Monooxygenase</keyword>
<comment type="cofactor">
    <cofactor evidence="1">
        <name>heme</name>
        <dbReference type="ChEBI" id="CHEBI:30413"/>
    </cofactor>
</comment>